<dbReference type="SUPFAM" id="SSF55271">
    <property type="entry name" value="DNA repair protein MutS, domain I"/>
    <property type="match status" value="1"/>
</dbReference>
<protein>
    <recommendedName>
        <fullName evidence="2 8">DNA mismatch repair protein MutS</fullName>
    </recommendedName>
</protein>
<dbReference type="Pfam" id="PF05190">
    <property type="entry name" value="MutS_IV"/>
    <property type="match status" value="1"/>
</dbReference>
<keyword evidence="7 8" id="KW-0234">DNA repair</keyword>
<evidence type="ECO:0000256" key="1">
    <source>
        <dbReference type="ARBA" id="ARBA00006271"/>
    </source>
</evidence>
<evidence type="ECO:0000313" key="12">
    <source>
        <dbReference type="EMBL" id="GAX01091.1"/>
    </source>
</evidence>
<dbReference type="GO" id="GO:0140664">
    <property type="term" value="F:ATP-dependent DNA damage sensor activity"/>
    <property type="evidence" value="ECO:0007669"/>
    <property type="project" value="InterPro"/>
</dbReference>
<dbReference type="SMART" id="SM00533">
    <property type="entry name" value="MUTSd"/>
    <property type="match status" value="1"/>
</dbReference>
<dbReference type="SUPFAM" id="SSF53150">
    <property type="entry name" value="DNA repair protein MutS, domain II"/>
    <property type="match status" value="1"/>
</dbReference>
<evidence type="ECO:0000256" key="3">
    <source>
        <dbReference type="ARBA" id="ARBA00022741"/>
    </source>
</evidence>
<accession>A0A1Z5II15</accession>
<dbReference type="GO" id="GO:0005829">
    <property type="term" value="C:cytosol"/>
    <property type="evidence" value="ECO:0007669"/>
    <property type="project" value="TreeGrafter"/>
</dbReference>
<feature type="compositionally biased region" description="Basic and acidic residues" evidence="10">
    <location>
        <begin position="846"/>
        <end position="855"/>
    </location>
</feature>
<keyword evidence="3 8" id="KW-0547">Nucleotide-binding</keyword>
<dbReference type="InterPro" id="IPR007861">
    <property type="entry name" value="DNA_mismatch_repair_MutS_clamp"/>
</dbReference>
<dbReference type="PANTHER" id="PTHR11361">
    <property type="entry name" value="DNA MISMATCH REPAIR PROTEIN MUTS FAMILY MEMBER"/>
    <property type="match status" value="1"/>
</dbReference>
<keyword evidence="6 8" id="KW-0238">DNA-binding</keyword>
<dbReference type="InterPro" id="IPR027417">
    <property type="entry name" value="P-loop_NTPase"/>
</dbReference>
<dbReference type="Proteomes" id="UP000198402">
    <property type="component" value="Unassembled WGS sequence"/>
</dbReference>
<dbReference type="EMBL" id="BCMG01000004">
    <property type="protein sequence ID" value="GAX01091.1"/>
    <property type="molecule type" value="Genomic_DNA"/>
</dbReference>
<feature type="domain" description="DNA mismatch repair proteins mutS family" evidence="11">
    <location>
        <begin position="681"/>
        <end position="697"/>
    </location>
</feature>
<keyword evidence="13" id="KW-1185">Reference proteome</keyword>
<dbReference type="Pfam" id="PF05192">
    <property type="entry name" value="MutS_III"/>
    <property type="match status" value="1"/>
</dbReference>
<dbReference type="PANTHER" id="PTHR11361:SF34">
    <property type="entry name" value="DNA MISMATCH REPAIR PROTEIN MSH1, MITOCHONDRIAL"/>
    <property type="match status" value="1"/>
</dbReference>
<dbReference type="InterPro" id="IPR036678">
    <property type="entry name" value="MutS_con_dom_sf"/>
</dbReference>
<evidence type="ECO:0000259" key="11">
    <source>
        <dbReference type="PROSITE" id="PS00486"/>
    </source>
</evidence>
<dbReference type="GO" id="GO:0003684">
    <property type="term" value="F:damaged DNA binding"/>
    <property type="evidence" value="ECO:0007669"/>
    <property type="project" value="UniProtKB-UniRule"/>
</dbReference>
<dbReference type="FunFam" id="1.10.1420.10:FF:000007">
    <property type="entry name" value="DNA mismatch repair protein MutS"/>
    <property type="match status" value="1"/>
</dbReference>
<dbReference type="Gene3D" id="3.40.50.300">
    <property type="entry name" value="P-loop containing nucleotide triphosphate hydrolases"/>
    <property type="match status" value="1"/>
</dbReference>
<dbReference type="GO" id="GO:0005524">
    <property type="term" value="F:ATP binding"/>
    <property type="evidence" value="ECO:0007669"/>
    <property type="project" value="UniProtKB-UniRule"/>
</dbReference>
<dbReference type="InterPro" id="IPR007860">
    <property type="entry name" value="DNA_mmatch_repair_MutS_con_dom"/>
</dbReference>
<dbReference type="InterPro" id="IPR036187">
    <property type="entry name" value="DNA_mismatch_repair_MutS_sf"/>
</dbReference>
<dbReference type="InterPro" id="IPR016151">
    <property type="entry name" value="DNA_mismatch_repair_MutS_N"/>
</dbReference>
<dbReference type="FunFam" id="3.40.1170.10:FF:000001">
    <property type="entry name" value="DNA mismatch repair protein MutS"/>
    <property type="match status" value="1"/>
</dbReference>
<dbReference type="GO" id="GO:0006298">
    <property type="term" value="P:mismatch repair"/>
    <property type="evidence" value="ECO:0007669"/>
    <property type="project" value="UniProtKB-UniRule"/>
</dbReference>
<dbReference type="Pfam" id="PF01624">
    <property type="entry name" value="MutS_I"/>
    <property type="match status" value="1"/>
</dbReference>
<dbReference type="NCBIfam" id="TIGR01070">
    <property type="entry name" value="mutS1"/>
    <property type="match status" value="1"/>
</dbReference>
<feature type="region of interest" description="Disordered" evidence="10">
    <location>
        <begin position="793"/>
        <end position="855"/>
    </location>
</feature>
<organism evidence="12 13">
    <name type="scientific">Secundilactobacillus silagei JCM 19001</name>
    <dbReference type="NCBI Taxonomy" id="1302250"/>
    <lineage>
        <taxon>Bacteria</taxon>
        <taxon>Bacillati</taxon>
        <taxon>Bacillota</taxon>
        <taxon>Bacilli</taxon>
        <taxon>Lactobacillales</taxon>
        <taxon>Lactobacillaceae</taxon>
        <taxon>Secundilactobacillus</taxon>
    </lineage>
</organism>
<reference evidence="12 13" key="1">
    <citation type="submission" date="2015-11" db="EMBL/GenBank/DDBJ databases">
        <title>Draft genome sequences of new species of the genus Lactobacillus isolated from orchardgrass silage.</title>
        <authorList>
            <person name="Tohno M."/>
            <person name="Tanizawa Y."/>
            <person name="Arita M."/>
        </authorList>
    </citation>
    <scope>NUCLEOTIDE SEQUENCE [LARGE SCALE GENOMIC DNA]</scope>
    <source>
        <strain evidence="12 13">IWT126</strain>
    </source>
</reference>
<dbReference type="InterPro" id="IPR000432">
    <property type="entry name" value="DNA_mismatch_repair_MutS_C"/>
</dbReference>
<dbReference type="PROSITE" id="PS00486">
    <property type="entry name" value="DNA_MISMATCH_REPAIR_2"/>
    <property type="match status" value="1"/>
</dbReference>
<dbReference type="InterPro" id="IPR007696">
    <property type="entry name" value="DNA_mismatch_repair_MutS_core"/>
</dbReference>
<dbReference type="STRING" id="1302250.GCA_001313225_00526"/>
<dbReference type="InterPro" id="IPR017261">
    <property type="entry name" value="DNA_mismatch_repair_MutS/MSH"/>
</dbReference>
<dbReference type="NCBIfam" id="NF003810">
    <property type="entry name" value="PRK05399.1"/>
    <property type="match status" value="1"/>
</dbReference>
<feature type="binding site" evidence="8">
    <location>
        <begin position="607"/>
        <end position="614"/>
    </location>
    <ligand>
        <name>ATP</name>
        <dbReference type="ChEBI" id="CHEBI:30616"/>
    </ligand>
</feature>
<evidence type="ECO:0000256" key="2">
    <source>
        <dbReference type="ARBA" id="ARBA00021982"/>
    </source>
</evidence>
<name>A0A1Z5II15_9LACO</name>
<evidence type="ECO:0000256" key="7">
    <source>
        <dbReference type="ARBA" id="ARBA00023204"/>
    </source>
</evidence>
<proteinExistence type="inferred from homology"/>
<evidence type="ECO:0000256" key="4">
    <source>
        <dbReference type="ARBA" id="ARBA00022763"/>
    </source>
</evidence>
<dbReference type="FunFam" id="3.40.50.300:FF:000896">
    <property type="entry name" value="DNA mismatch repair protein MutS"/>
    <property type="match status" value="1"/>
</dbReference>
<dbReference type="InterPro" id="IPR007695">
    <property type="entry name" value="DNA_mismatch_repair_MutS-lik_N"/>
</dbReference>
<comment type="similarity">
    <text evidence="1 8 9">Belongs to the DNA mismatch repair MutS family.</text>
</comment>
<dbReference type="Gene3D" id="3.30.420.110">
    <property type="entry name" value="MutS, connector domain"/>
    <property type="match status" value="1"/>
</dbReference>
<dbReference type="Gene3D" id="3.40.1170.10">
    <property type="entry name" value="DNA repair protein MutS, domain I"/>
    <property type="match status" value="1"/>
</dbReference>
<dbReference type="Pfam" id="PF05188">
    <property type="entry name" value="MutS_II"/>
    <property type="match status" value="1"/>
</dbReference>
<evidence type="ECO:0000256" key="9">
    <source>
        <dbReference type="RuleBase" id="RU003756"/>
    </source>
</evidence>
<evidence type="ECO:0000256" key="6">
    <source>
        <dbReference type="ARBA" id="ARBA00023125"/>
    </source>
</evidence>
<dbReference type="AlphaFoldDB" id="A0A1Z5II15"/>
<dbReference type="InterPro" id="IPR005748">
    <property type="entry name" value="DNA_mismatch_repair_MutS"/>
</dbReference>
<dbReference type="SMART" id="SM00534">
    <property type="entry name" value="MUTSac"/>
    <property type="match status" value="1"/>
</dbReference>
<dbReference type="Pfam" id="PF00488">
    <property type="entry name" value="MutS_V"/>
    <property type="match status" value="1"/>
</dbReference>
<keyword evidence="5 8" id="KW-0067">ATP-binding</keyword>
<evidence type="ECO:0000256" key="10">
    <source>
        <dbReference type="SAM" id="MobiDB-lite"/>
    </source>
</evidence>
<evidence type="ECO:0000256" key="5">
    <source>
        <dbReference type="ARBA" id="ARBA00022840"/>
    </source>
</evidence>
<feature type="compositionally biased region" description="Pro residues" evidence="10">
    <location>
        <begin position="809"/>
        <end position="825"/>
    </location>
</feature>
<dbReference type="GO" id="GO:0030983">
    <property type="term" value="F:mismatched DNA binding"/>
    <property type="evidence" value="ECO:0007669"/>
    <property type="project" value="InterPro"/>
</dbReference>
<keyword evidence="4 8" id="KW-0227">DNA damage</keyword>
<dbReference type="Gene3D" id="1.10.1420.10">
    <property type="match status" value="2"/>
</dbReference>
<gene>
    <name evidence="12" type="primary">mutS_1</name>
    <name evidence="8" type="synonym">mutS</name>
    <name evidence="12" type="ORF">IWT126_01116</name>
</gene>
<comment type="caution">
    <text evidence="12">The sequence shown here is derived from an EMBL/GenBank/DDBJ whole genome shotgun (WGS) entry which is preliminary data.</text>
</comment>
<dbReference type="PIRSF" id="PIRSF037677">
    <property type="entry name" value="DNA_mis_repair_Msh6"/>
    <property type="match status" value="1"/>
</dbReference>
<comment type="function">
    <text evidence="8">This protein is involved in the repair of mismatches in DNA. It is possible that it carries out the mismatch recognition step. This protein has a weak ATPase activity.</text>
</comment>
<dbReference type="CDD" id="cd03284">
    <property type="entry name" value="ABC_MutS1"/>
    <property type="match status" value="1"/>
</dbReference>
<feature type="compositionally biased region" description="Low complexity" evidence="10">
    <location>
        <begin position="826"/>
        <end position="840"/>
    </location>
</feature>
<evidence type="ECO:0000256" key="8">
    <source>
        <dbReference type="HAMAP-Rule" id="MF_00096"/>
    </source>
</evidence>
<dbReference type="SUPFAM" id="SSF52540">
    <property type="entry name" value="P-loop containing nucleoside triphosphate hydrolases"/>
    <property type="match status" value="1"/>
</dbReference>
<dbReference type="HAMAP" id="MF_00096">
    <property type="entry name" value="MutS"/>
    <property type="match status" value="1"/>
</dbReference>
<sequence>MAKVNQTPMMVQYQKIKDQYPDAFLFYRLGDFYEMFNDDAVKGAQLLELTLTSRNHSSKNPIPMCGVPHRAVQNYIDILVDRGYKVAICEQMEDPKLAQGMVKREVIQLVTPGTQTDTGAGNAKDNNYLTALTQVKNKFGFAYADLSTGELKVTSLTDFDAVLNEVMSLQTKETVVDKSVSKDVLEQLQTVGILISHQDETEVKSELSYLTQGVTAPEQLTVLNHLLTYIITTQKRSLAHLQRAVMYEPTFFLKMDHYSQRNLELIQNMRTGKKSGTLLWLLDETKTAMGGRLLKQWLDRPLVSRKHILARQKKVSVLVDQYFERNSLQEELTKVYDLERLAGRVAFGSVNGRDLIQLKTSLKQIPKLQHILNELPDAVFDDIYDRLDPIDNVTDVIDEAIVDEPPLSVTDGGVIKDGYDKTLDSYRQAMHNGKQWLAEMEASERKATGINNLKIGYNRVFGYYIDVTKTNLDKLPEGRYERKQTLTNSERFTTPELKEKEHLILEAEEKSTDLEYKLFVKVRELVKKNIQRIQSLAHAVSELDVLQSFADISEKYRFVAPTFTKSGHDLEIVEGRHPVVEKVLGRQTYVPNDVKMPEETSILLITGPNMSGKSTYMRQLALTVILAQMGCFVPAKSAKMPIFDQIFTRIGAADDLISGESTFMVEMKEANEALAHATANSLVLFDEIGRGTATYDGMALAQAIIEFVHDRIHAKTLFSTHYHELTVLDKSLAHLKNVHVGAVEKNGELVFLHQMQDGPADKSYGIHVAKLAGLPDSLLKRADKILTHLEKTQDQHASVQVAAEDKPVQPEPQPQPKPQPKPQPAEPVTETAEATDADTQLSLFGEPEKKATKADKVAAQVKALNLMGLTPMDVMNQVYKWQQELTQSRKKR</sequence>
<evidence type="ECO:0000313" key="13">
    <source>
        <dbReference type="Proteomes" id="UP000198402"/>
    </source>
</evidence>
<dbReference type="InterPro" id="IPR045076">
    <property type="entry name" value="MutS"/>
</dbReference>
<dbReference type="SUPFAM" id="SSF48334">
    <property type="entry name" value="DNA repair protein MutS, domain III"/>
    <property type="match status" value="1"/>
</dbReference>